<reference evidence="2 3" key="1">
    <citation type="submission" date="2017-12" db="EMBL/GenBank/DDBJ databases">
        <title>Streptomyces populusis sp. nov., a novel endophytic actinobacterium isolated from stems of Populus adenopoda Maxim.</title>
        <authorList>
            <person name="Wang Z."/>
        </authorList>
    </citation>
    <scope>NUCLEOTIDE SEQUENCE [LARGE SCALE GENOMIC DNA]</scope>
    <source>
        <strain evidence="2 3">A249</strain>
    </source>
</reference>
<proteinExistence type="predicted"/>
<dbReference type="RefSeq" id="WP_103554646.1">
    <property type="nucleotide sequence ID" value="NZ_JBHJSK010000033.1"/>
</dbReference>
<dbReference type="AlphaFoldDB" id="A0A2I0SBU0"/>
<sequence>MAFTTETKNRAYAQAVHQHPAYGRTVLLIRDQDMGDLHHDWMYGHNKFLYRHGCYRWDGTAWHRPGQVLDRAYEGYDARRVEDAVTVTAAEPSDPGRGKRLGEQPEGSGGGRAAACAGATCTRLRAVARRLGPAPVPGSPVCMGRASTRGPACAGSPPRAAT</sequence>
<feature type="region of interest" description="Disordered" evidence="1">
    <location>
        <begin position="88"/>
        <end position="113"/>
    </location>
</feature>
<feature type="compositionally biased region" description="Basic and acidic residues" evidence="1">
    <location>
        <begin position="94"/>
        <end position="103"/>
    </location>
</feature>
<accession>A0A2I0SBU0</accession>
<evidence type="ECO:0000256" key="1">
    <source>
        <dbReference type="SAM" id="MobiDB-lite"/>
    </source>
</evidence>
<dbReference type="OrthoDB" id="4571714at2"/>
<dbReference type="Proteomes" id="UP000236178">
    <property type="component" value="Unassembled WGS sequence"/>
</dbReference>
<name>A0A2I0SBU0_9ACTN</name>
<comment type="caution">
    <text evidence="2">The sequence shown here is derived from an EMBL/GenBank/DDBJ whole genome shotgun (WGS) entry which is preliminary data.</text>
</comment>
<organism evidence="2 3">
    <name type="scientific">Streptomyces populi</name>
    <dbReference type="NCBI Taxonomy" id="2058924"/>
    <lineage>
        <taxon>Bacteria</taxon>
        <taxon>Bacillati</taxon>
        <taxon>Actinomycetota</taxon>
        <taxon>Actinomycetes</taxon>
        <taxon>Kitasatosporales</taxon>
        <taxon>Streptomycetaceae</taxon>
        <taxon>Streptomyces</taxon>
    </lineage>
</organism>
<keyword evidence="3" id="KW-1185">Reference proteome</keyword>
<gene>
    <name evidence="2" type="ORF">CW362_40790</name>
</gene>
<evidence type="ECO:0000313" key="2">
    <source>
        <dbReference type="EMBL" id="PKT67369.1"/>
    </source>
</evidence>
<dbReference type="EMBL" id="PJOS01000181">
    <property type="protein sequence ID" value="PKT67369.1"/>
    <property type="molecule type" value="Genomic_DNA"/>
</dbReference>
<evidence type="ECO:0000313" key="3">
    <source>
        <dbReference type="Proteomes" id="UP000236178"/>
    </source>
</evidence>
<protein>
    <submittedName>
        <fullName evidence="2">Uncharacterized protein</fullName>
    </submittedName>
</protein>